<dbReference type="UniPathway" id="UPA00028">
    <property type="reaction ID" value="UER00004"/>
</dbReference>
<comment type="caution">
    <text evidence="7">The sequence shown here is derived from an EMBL/GenBank/DDBJ whole genome shotgun (WGS) entry which is preliminary data.</text>
</comment>
<dbReference type="GO" id="GO:0008677">
    <property type="term" value="F:2-dehydropantoate 2-reductase activity"/>
    <property type="evidence" value="ECO:0007669"/>
    <property type="project" value="UniProtKB-EC"/>
</dbReference>
<dbReference type="Gene3D" id="3.40.50.720">
    <property type="entry name" value="NAD(P)-binding Rossmann-like Domain"/>
    <property type="match status" value="1"/>
</dbReference>
<dbReference type="InterPro" id="IPR013328">
    <property type="entry name" value="6PGD_dom2"/>
</dbReference>
<dbReference type="PANTHER" id="PTHR21708:SF26">
    <property type="entry name" value="2-DEHYDROPANTOATE 2-REDUCTASE"/>
    <property type="match status" value="1"/>
</dbReference>
<dbReference type="Pfam" id="PF08546">
    <property type="entry name" value="ApbA_C"/>
    <property type="match status" value="1"/>
</dbReference>
<comment type="catalytic activity">
    <reaction evidence="4">
        <text>(R)-pantoate + NADP(+) = 2-dehydropantoate + NADPH + H(+)</text>
        <dbReference type="Rhea" id="RHEA:16233"/>
        <dbReference type="ChEBI" id="CHEBI:11561"/>
        <dbReference type="ChEBI" id="CHEBI:15378"/>
        <dbReference type="ChEBI" id="CHEBI:15980"/>
        <dbReference type="ChEBI" id="CHEBI:57783"/>
        <dbReference type="ChEBI" id="CHEBI:58349"/>
        <dbReference type="EC" id="1.1.1.169"/>
    </reaction>
</comment>
<dbReference type="SUPFAM" id="SSF51735">
    <property type="entry name" value="NAD(P)-binding Rossmann-fold domains"/>
    <property type="match status" value="1"/>
</dbReference>
<dbReference type="InterPro" id="IPR036291">
    <property type="entry name" value="NAD(P)-bd_dom_sf"/>
</dbReference>
<comment type="similarity">
    <text evidence="1 4">Belongs to the ketopantoate reductase family.</text>
</comment>
<dbReference type="NCBIfam" id="TIGR00745">
    <property type="entry name" value="apbA_panE"/>
    <property type="match status" value="1"/>
</dbReference>
<organism evidence="7 8">
    <name type="scientific">Jiangella anatolica</name>
    <dbReference type="NCBI Taxonomy" id="2670374"/>
    <lineage>
        <taxon>Bacteria</taxon>
        <taxon>Bacillati</taxon>
        <taxon>Actinomycetota</taxon>
        <taxon>Actinomycetes</taxon>
        <taxon>Jiangellales</taxon>
        <taxon>Jiangellaceae</taxon>
        <taxon>Jiangella</taxon>
    </lineage>
</organism>
<dbReference type="InterPro" id="IPR013332">
    <property type="entry name" value="KPR_N"/>
</dbReference>
<dbReference type="Gene3D" id="1.10.1040.10">
    <property type="entry name" value="N-(1-d-carboxylethyl)-l-norvaline Dehydrogenase, domain 2"/>
    <property type="match status" value="1"/>
</dbReference>
<dbReference type="Proteomes" id="UP000248764">
    <property type="component" value="Unassembled WGS sequence"/>
</dbReference>
<name>A0A2W2AZA3_9ACTN</name>
<proteinExistence type="inferred from homology"/>
<dbReference type="SUPFAM" id="SSF48179">
    <property type="entry name" value="6-phosphogluconate dehydrogenase C-terminal domain-like"/>
    <property type="match status" value="1"/>
</dbReference>
<dbReference type="AlphaFoldDB" id="A0A2W2AZA3"/>
<keyword evidence="2 4" id="KW-0521">NADP</keyword>
<dbReference type="InterPro" id="IPR013752">
    <property type="entry name" value="KPA_reductase"/>
</dbReference>
<feature type="domain" description="Ketopantoate reductase N-terminal" evidence="5">
    <location>
        <begin position="4"/>
        <end position="148"/>
    </location>
</feature>
<feature type="domain" description="Ketopantoate reductase C-terminal" evidence="6">
    <location>
        <begin position="179"/>
        <end position="295"/>
    </location>
</feature>
<evidence type="ECO:0000259" key="6">
    <source>
        <dbReference type="Pfam" id="PF08546"/>
    </source>
</evidence>
<dbReference type="InterPro" id="IPR003710">
    <property type="entry name" value="ApbA"/>
</dbReference>
<dbReference type="GO" id="GO:0015940">
    <property type="term" value="P:pantothenate biosynthetic process"/>
    <property type="evidence" value="ECO:0007669"/>
    <property type="project" value="UniProtKB-UniPathway"/>
</dbReference>
<sequence length="323" mass="33502">MAFVIYGAGAIGGILGARLHLAGFDVRLIARGAHLDAIRAGGLRLESPEGATTVPVPAYGSPAEAGVEPGDVVVLTMKGQDTPAALDALRAVAEPSTPVVCLQNGVANERLALRLFANVYGVCVMFPATHLEPGVVQARSAPVPGILDLGRYPSGVDETARSLAAAFEKAGFVAEPRPDIMAWKYRKLVMNLANAVSALSGLDGDDAVRLAELVRDEGETVLAAAGIDVVDAETDEARRADILQMPPFPGRGPGGGSSMQSLLRGTGSIEADQLNGEIVLLARLHGLPAPANELVRQRAVAAARDRLPPGSVPAAELLAELRR</sequence>
<keyword evidence="8" id="KW-1185">Reference proteome</keyword>
<dbReference type="GO" id="GO:0005737">
    <property type="term" value="C:cytoplasm"/>
    <property type="evidence" value="ECO:0007669"/>
    <property type="project" value="TreeGrafter"/>
</dbReference>
<evidence type="ECO:0000313" key="8">
    <source>
        <dbReference type="Proteomes" id="UP000248764"/>
    </source>
</evidence>
<comment type="pathway">
    <text evidence="4">Cofactor biosynthesis; (R)-pantothenate biosynthesis; (R)-pantoate from 3-methyl-2-oxobutanoate: step 2/2.</text>
</comment>
<dbReference type="EC" id="1.1.1.169" evidence="4"/>
<evidence type="ECO:0000256" key="2">
    <source>
        <dbReference type="ARBA" id="ARBA00022857"/>
    </source>
</evidence>
<dbReference type="InterPro" id="IPR008927">
    <property type="entry name" value="6-PGluconate_DH-like_C_sf"/>
</dbReference>
<comment type="function">
    <text evidence="4">Catalyzes the NADPH-dependent reduction of ketopantoate into pantoic acid.</text>
</comment>
<dbReference type="InterPro" id="IPR051402">
    <property type="entry name" value="KPR-Related"/>
</dbReference>
<dbReference type="Pfam" id="PF02558">
    <property type="entry name" value="ApbA"/>
    <property type="match status" value="1"/>
</dbReference>
<accession>A0A2W2AZA3</accession>
<keyword evidence="4" id="KW-0566">Pantothenate biosynthesis</keyword>
<keyword evidence="3 4" id="KW-0560">Oxidoreductase</keyword>
<protein>
    <recommendedName>
        <fullName evidence="4">2-dehydropantoate 2-reductase</fullName>
        <ecNumber evidence="4">1.1.1.169</ecNumber>
    </recommendedName>
    <alternativeName>
        <fullName evidence="4">Ketopantoate reductase</fullName>
    </alternativeName>
</protein>
<dbReference type="EMBL" id="POTW01000085">
    <property type="protein sequence ID" value="PZF80521.1"/>
    <property type="molecule type" value="Genomic_DNA"/>
</dbReference>
<gene>
    <name evidence="7" type="ORF">C1I92_25700</name>
</gene>
<evidence type="ECO:0000313" key="7">
    <source>
        <dbReference type="EMBL" id="PZF80521.1"/>
    </source>
</evidence>
<reference evidence="7 8" key="1">
    <citation type="submission" date="2018-01" db="EMBL/GenBank/DDBJ databases">
        <title>Draft genome sequence of Jiangella sp. GTF31.</title>
        <authorList>
            <person name="Sahin N."/>
            <person name="Ay H."/>
            <person name="Saygin H."/>
        </authorList>
    </citation>
    <scope>NUCLEOTIDE SEQUENCE [LARGE SCALE GENOMIC DNA]</scope>
    <source>
        <strain evidence="7 8">GTF31</strain>
    </source>
</reference>
<evidence type="ECO:0000256" key="1">
    <source>
        <dbReference type="ARBA" id="ARBA00007870"/>
    </source>
</evidence>
<evidence type="ECO:0000259" key="5">
    <source>
        <dbReference type="Pfam" id="PF02558"/>
    </source>
</evidence>
<dbReference type="PANTHER" id="PTHR21708">
    <property type="entry name" value="PROBABLE 2-DEHYDROPANTOATE 2-REDUCTASE"/>
    <property type="match status" value="1"/>
</dbReference>
<evidence type="ECO:0000256" key="3">
    <source>
        <dbReference type="ARBA" id="ARBA00023002"/>
    </source>
</evidence>
<dbReference type="RefSeq" id="WP_111257485.1">
    <property type="nucleotide sequence ID" value="NZ_POTW01000085.1"/>
</dbReference>
<evidence type="ECO:0000256" key="4">
    <source>
        <dbReference type="RuleBase" id="RU362068"/>
    </source>
</evidence>